<evidence type="ECO:0000259" key="7">
    <source>
        <dbReference type="PROSITE" id="PS51645"/>
    </source>
</evidence>
<dbReference type="GO" id="GO:0003904">
    <property type="term" value="F:deoxyribodipyrimidine photo-lyase activity"/>
    <property type="evidence" value="ECO:0007669"/>
    <property type="project" value="TreeGrafter"/>
</dbReference>
<dbReference type="Proteomes" id="UP001221142">
    <property type="component" value="Unassembled WGS sequence"/>
</dbReference>
<feature type="binding site" evidence="5">
    <location>
        <begin position="393"/>
        <end position="400"/>
    </location>
    <ligand>
        <name>FAD</name>
        <dbReference type="ChEBI" id="CHEBI:57692"/>
    </ligand>
</feature>
<protein>
    <submittedName>
        <fullName evidence="8">FAD binding domain of DNA photolyase-domain-containing protein</fullName>
    </submittedName>
</protein>
<keyword evidence="2 5" id="KW-0285">Flavoprotein</keyword>
<name>A0AAD7C523_9AGAR</name>
<dbReference type="Gene3D" id="1.10.579.10">
    <property type="entry name" value="DNA Cyclobutane Dipyrimidine Photolyase, subunit A, domain 3"/>
    <property type="match status" value="1"/>
</dbReference>
<dbReference type="AlphaFoldDB" id="A0AAD7C523"/>
<dbReference type="Gene3D" id="3.40.50.620">
    <property type="entry name" value="HUPs"/>
    <property type="match status" value="1"/>
</dbReference>
<dbReference type="SUPFAM" id="SSF52425">
    <property type="entry name" value="Cryptochrome/photolyase, N-terminal domain"/>
    <property type="match status" value="1"/>
</dbReference>
<dbReference type="GO" id="GO:0005634">
    <property type="term" value="C:nucleus"/>
    <property type="evidence" value="ECO:0007669"/>
    <property type="project" value="TreeGrafter"/>
</dbReference>
<feature type="domain" description="Photolyase/cryptochrome alpha/beta" evidence="7">
    <location>
        <begin position="65"/>
        <end position="203"/>
    </location>
</feature>
<dbReference type="InterPro" id="IPR002081">
    <property type="entry name" value="Cryptochrome/DNA_photolyase_1"/>
</dbReference>
<dbReference type="PROSITE" id="PS51645">
    <property type="entry name" value="PHR_CRY_ALPHA_BETA"/>
    <property type="match status" value="1"/>
</dbReference>
<feature type="site" description="Electron transfer via tryptophanyl radical" evidence="6">
    <location>
        <position position="523"/>
    </location>
</feature>
<dbReference type="Gene3D" id="1.25.40.80">
    <property type="match status" value="1"/>
</dbReference>
<evidence type="ECO:0000256" key="5">
    <source>
        <dbReference type="PIRSR" id="PIRSR602081-1"/>
    </source>
</evidence>
<gene>
    <name evidence="8" type="ORF">FB45DRAFT_1023708</name>
</gene>
<evidence type="ECO:0000313" key="9">
    <source>
        <dbReference type="Proteomes" id="UP001221142"/>
    </source>
</evidence>
<feature type="binding site" evidence="5">
    <location>
        <position position="390"/>
    </location>
    <ligand>
        <name>FAD</name>
        <dbReference type="ChEBI" id="CHEBI:57692"/>
    </ligand>
</feature>
<dbReference type="PROSITE" id="PS00394">
    <property type="entry name" value="DNA_PHOTOLYASES_1_1"/>
    <property type="match status" value="1"/>
</dbReference>
<evidence type="ECO:0000256" key="2">
    <source>
        <dbReference type="ARBA" id="ARBA00022630"/>
    </source>
</evidence>
<feature type="site" description="Electron transfer via tryptophanyl radical" evidence="6">
    <location>
        <position position="500"/>
    </location>
</feature>
<dbReference type="GO" id="GO:0005737">
    <property type="term" value="C:cytoplasm"/>
    <property type="evidence" value="ECO:0007669"/>
    <property type="project" value="TreeGrafter"/>
</dbReference>
<dbReference type="Pfam" id="PF00875">
    <property type="entry name" value="DNA_photolyase"/>
    <property type="match status" value="1"/>
</dbReference>
<keyword evidence="3 5" id="KW-0274">FAD</keyword>
<dbReference type="GO" id="GO:0003677">
    <property type="term" value="F:DNA binding"/>
    <property type="evidence" value="ECO:0007669"/>
    <property type="project" value="TreeGrafter"/>
</dbReference>
<dbReference type="GO" id="GO:0032922">
    <property type="term" value="P:circadian regulation of gene expression"/>
    <property type="evidence" value="ECO:0007669"/>
    <property type="project" value="TreeGrafter"/>
</dbReference>
<comment type="caution">
    <text evidence="8">The sequence shown here is derived from an EMBL/GenBank/DDBJ whole genome shotgun (WGS) entry which is preliminary data.</text>
</comment>
<evidence type="ECO:0000313" key="8">
    <source>
        <dbReference type="EMBL" id="KAJ7638961.1"/>
    </source>
</evidence>
<dbReference type="InterPro" id="IPR014729">
    <property type="entry name" value="Rossmann-like_a/b/a_fold"/>
</dbReference>
<evidence type="ECO:0000256" key="6">
    <source>
        <dbReference type="PIRSR" id="PIRSR602081-2"/>
    </source>
</evidence>
<dbReference type="InterPro" id="IPR036155">
    <property type="entry name" value="Crypto/Photolyase_N_sf"/>
</dbReference>
<comment type="cofactor">
    <cofactor evidence="5">
        <name>FAD</name>
        <dbReference type="ChEBI" id="CHEBI:57692"/>
    </cofactor>
    <text evidence="5">Binds 1 FAD per subunit.</text>
</comment>
<keyword evidence="4" id="KW-0157">Chromophore</keyword>
<dbReference type="InterPro" id="IPR005101">
    <property type="entry name" value="Cryptochr/Photolyase_FAD-bd"/>
</dbReference>
<dbReference type="PANTHER" id="PTHR11455:SF18">
    <property type="entry name" value="SI:CH1073-390K14.1"/>
    <property type="match status" value="1"/>
</dbReference>
<feature type="binding site" evidence="5">
    <location>
        <position position="338"/>
    </location>
    <ligand>
        <name>FAD</name>
        <dbReference type="ChEBI" id="CHEBI:57692"/>
    </ligand>
</feature>
<feature type="site" description="Electron transfer via tryptophanyl radical" evidence="6">
    <location>
        <position position="425"/>
    </location>
</feature>
<dbReference type="GO" id="GO:0071949">
    <property type="term" value="F:FAD binding"/>
    <property type="evidence" value="ECO:0007669"/>
    <property type="project" value="TreeGrafter"/>
</dbReference>
<dbReference type="InterPro" id="IPR036134">
    <property type="entry name" value="Crypto/Photolyase_FAD-like_sf"/>
</dbReference>
<evidence type="ECO:0000256" key="4">
    <source>
        <dbReference type="ARBA" id="ARBA00022991"/>
    </source>
</evidence>
<reference evidence="8" key="1">
    <citation type="submission" date="2023-03" db="EMBL/GenBank/DDBJ databases">
        <title>Massive genome expansion in bonnet fungi (Mycena s.s.) driven by repeated elements and novel gene families across ecological guilds.</title>
        <authorList>
            <consortium name="Lawrence Berkeley National Laboratory"/>
            <person name="Harder C.B."/>
            <person name="Miyauchi S."/>
            <person name="Viragh M."/>
            <person name="Kuo A."/>
            <person name="Thoen E."/>
            <person name="Andreopoulos B."/>
            <person name="Lu D."/>
            <person name="Skrede I."/>
            <person name="Drula E."/>
            <person name="Henrissat B."/>
            <person name="Morin E."/>
            <person name="Kohler A."/>
            <person name="Barry K."/>
            <person name="LaButti K."/>
            <person name="Morin E."/>
            <person name="Salamov A."/>
            <person name="Lipzen A."/>
            <person name="Mereny Z."/>
            <person name="Hegedus B."/>
            <person name="Baldrian P."/>
            <person name="Stursova M."/>
            <person name="Weitz H."/>
            <person name="Taylor A."/>
            <person name="Grigoriev I.V."/>
            <person name="Nagy L.G."/>
            <person name="Martin F."/>
            <person name="Kauserud H."/>
        </authorList>
    </citation>
    <scope>NUCLEOTIDE SEQUENCE</scope>
    <source>
        <strain evidence="8">9284</strain>
    </source>
</reference>
<proteinExistence type="inferred from homology"/>
<feature type="binding site" evidence="5">
    <location>
        <begin position="513"/>
        <end position="515"/>
    </location>
    <ligand>
        <name>FAD</name>
        <dbReference type="ChEBI" id="CHEBI:57692"/>
    </ligand>
</feature>
<dbReference type="PANTHER" id="PTHR11455">
    <property type="entry name" value="CRYPTOCHROME"/>
    <property type="match status" value="1"/>
</dbReference>
<dbReference type="GO" id="GO:0006950">
    <property type="term" value="P:response to stress"/>
    <property type="evidence" value="ECO:0007669"/>
    <property type="project" value="UniProtKB-ARBA"/>
</dbReference>
<sequence>MSLNAMKRKLSNAAAASPSKKQCLAAFRPNKIATPEAAAAVDANPPLPLLLKAVQDVGSKSPRDSVVFWMRMGDLRISDNRGLSLASTRARKDGVPLVALFLFSPQDYIAHDRGARRIDFTLRNLALIRQDLAKLNIPLHTITESSRRAVPQTIASFLQDEMNASAVYANIEYEVDELRRDISICEILKAKEISSIFVHDKCRFHSRIVEPGVAVKKDNTSYAVYTPYQKVWLSQLNGNIPHFLENCPKPHPNEDSVRKSTRFGPLFDTAVPESLPGFELDKANRAKMEQVWPAGESAALQVLQRFLSTKARSCQLGAVDPLADGAVEGKGRNRITVYDAERDRADRDTTSRVISARACVRATLSPDDPDKMPGPKVKVDGGRTTGVGRWVQELAWRDFYVSVLTGFPRVSMGRPFLEKYADVVWEGPSLEGAYKEKDEDAPAPADLKTAEENIEKWKAGKTGVPIVDAAMRCVNEMGWVHNRMRMISAMFLVKDLMVDWRVGEKYFMENLIDGDLASNNGGWQWSASTGVDPCPYFRIFNPYTQSQKADPTGDFIRHWVPELGGIRGPGKYCPLHVSRHSHDPLDLHNPSASAADKLGYPRPVIKHEEGRERALRRFKNPGSV</sequence>
<dbReference type="GO" id="GO:0043153">
    <property type="term" value="P:entrainment of circadian clock by photoperiod"/>
    <property type="evidence" value="ECO:0007669"/>
    <property type="project" value="TreeGrafter"/>
</dbReference>
<dbReference type="InterPro" id="IPR006050">
    <property type="entry name" value="DNA_photolyase_N"/>
</dbReference>
<evidence type="ECO:0000256" key="3">
    <source>
        <dbReference type="ARBA" id="ARBA00022827"/>
    </source>
</evidence>
<organism evidence="8 9">
    <name type="scientific">Roridomyces roridus</name>
    <dbReference type="NCBI Taxonomy" id="1738132"/>
    <lineage>
        <taxon>Eukaryota</taxon>
        <taxon>Fungi</taxon>
        <taxon>Dikarya</taxon>
        <taxon>Basidiomycota</taxon>
        <taxon>Agaricomycotina</taxon>
        <taxon>Agaricomycetes</taxon>
        <taxon>Agaricomycetidae</taxon>
        <taxon>Agaricales</taxon>
        <taxon>Marasmiineae</taxon>
        <taxon>Mycenaceae</taxon>
        <taxon>Roridomyces</taxon>
    </lineage>
</organism>
<dbReference type="EMBL" id="JARKIF010000005">
    <property type="protein sequence ID" value="KAJ7638961.1"/>
    <property type="molecule type" value="Genomic_DNA"/>
</dbReference>
<comment type="similarity">
    <text evidence="1">Belongs to the DNA photolyase class-1 family.</text>
</comment>
<dbReference type="GO" id="GO:0006139">
    <property type="term" value="P:nucleobase-containing compound metabolic process"/>
    <property type="evidence" value="ECO:0007669"/>
    <property type="project" value="UniProtKB-ARBA"/>
</dbReference>
<accession>A0AAD7C523</accession>
<evidence type="ECO:0000256" key="1">
    <source>
        <dbReference type="ARBA" id="ARBA00005862"/>
    </source>
</evidence>
<dbReference type="InterPro" id="IPR018394">
    <property type="entry name" value="DNA_photolyase_1_CS_C"/>
</dbReference>
<dbReference type="Pfam" id="PF03441">
    <property type="entry name" value="FAD_binding_7"/>
    <property type="match status" value="1"/>
</dbReference>
<dbReference type="SUPFAM" id="SSF48173">
    <property type="entry name" value="Cryptochrome/photolyase FAD-binding domain"/>
    <property type="match status" value="1"/>
</dbReference>
<keyword evidence="9" id="KW-1185">Reference proteome</keyword>